<dbReference type="EMBL" id="SNZG01000019">
    <property type="protein sequence ID" value="TDR37805.1"/>
    <property type="molecule type" value="Genomic_DNA"/>
</dbReference>
<comment type="caution">
    <text evidence="2">The sequence shown here is derived from an EMBL/GenBank/DDBJ whole genome shotgun (WGS) entry which is preliminary data.</text>
</comment>
<reference evidence="3 5" key="2">
    <citation type="submission" date="2019-03" db="EMBL/GenBank/DDBJ databases">
        <title>Genomic Encyclopedia of Type Strains, Phase IV (KMG-IV): sequencing the most valuable type-strain genomes for metagenomic binning, comparative biology and taxonomic classification.</title>
        <authorList>
            <person name="Goeker M."/>
        </authorList>
    </citation>
    <scope>NUCLEOTIDE SEQUENCE [LARGE SCALE GENOMIC DNA]</scope>
    <source>
        <strain evidence="3 5">DSM 20580</strain>
    </source>
</reference>
<accession>A0A2U3AC53</accession>
<name>A0A2U3AC53_9BACL</name>
<dbReference type="Proteomes" id="UP000294641">
    <property type="component" value="Unassembled WGS sequence"/>
</dbReference>
<keyword evidence="1" id="KW-1133">Transmembrane helix</keyword>
<dbReference type="EMBL" id="UGNP01000001">
    <property type="protein sequence ID" value="STX08481.1"/>
    <property type="molecule type" value="Genomic_DNA"/>
</dbReference>
<evidence type="ECO:0000313" key="5">
    <source>
        <dbReference type="Proteomes" id="UP000294641"/>
    </source>
</evidence>
<keyword evidence="1" id="KW-0812">Transmembrane</keyword>
<evidence type="ECO:0000313" key="4">
    <source>
        <dbReference type="Proteomes" id="UP000254330"/>
    </source>
</evidence>
<evidence type="ECO:0000313" key="2">
    <source>
        <dbReference type="EMBL" id="STX08481.1"/>
    </source>
</evidence>
<organism evidence="2 4">
    <name type="scientific">Kurthia zopfii</name>
    <dbReference type="NCBI Taxonomy" id="1650"/>
    <lineage>
        <taxon>Bacteria</taxon>
        <taxon>Bacillati</taxon>
        <taxon>Bacillota</taxon>
        <taxon>Bacilli</taxon>
        <taxon>Bacillales</taxon>
        <taxon>Caryophanaceae</taxon>
        <taxon>Kurthia</taxon>
    </lineage>
</organism>
<dbReference type="AlphaFoldDB" id="A0A2U3AC53"/>
<gene>
    <name evidence="3" type="ORF">DFR61_11941</name>
    <name evidence="2" type="ORF">NCTC10597_00140</name>
</gene>
<evidence type="ECO:0000313" key="3">
    <source>
        <dbReference type="EMBL" id="TDR37805.1"/>
    </source>
</evidence>
<keyword evidence="5" id="KW-1185">Reference proteome</keyword>
<reference evidence="2 4" key="1">
    <citation type="submission" date="2018-06" db="EMBL/GenBank/DDBJ databases">
        <authorList>
            <consortium name="Pathogen Informatics"/>
            <person name="Doyle S."/>
        </authorList>
    </citation>
    <scope>NUCLEOTIDE SEQUENCE [LARGE SCALE GENOMIC DNA]</scope>
    <source>
        <strain evidence="2 4">NCTC10597</strain>
    </source>
</reference>
<dbReference type="Proteomes" id="UP000254330">
    <property type="component" value="Unassembled WGS sequence"/>
</dbReference>
<proteinExistence type="predicted"/>
<feature type="transmembrane region" description="Helical" evidence="1">
    <location>
        <begin position="6"/>
        <end position="22"/>
    </location>
</feature>
<protein>
    <submittedName>
        <fullName evidence="2">Uncharacterized protein</fullName>
    </submittedName>
</protein>
<dbReference type="RefSeq" id="WP_109349898.1">
    <property type="nucleotide sequence ID" value="NZ_BJUE01000017.1"/>
</dbReference>
<sequence length="269" mass="30596">MKKITMLFFILIICVGSIYLILQNKEKQKSAPEKLITQEKVPELIANPKIYVGYEVEASGVVDRSNYVKGEGVYSALLLEPKEYKEPIIILQKDEKKPLKQQSIVNFSGKVSKVYKGTDKLGMKGSLAQVDIQSIEVGEGETFENEVLINLDVNEKSEVEKVMLEVEKIKVYQSGTRISIFLYNKNKKRIYLNDATIKLLADGVVVPTKFEILDQKDRLLHTLERDQGTHGVLSFNRIAKTTKNLELSFQITLVNEKKPITIKKKIKFS</sequence>
<dbReference type="OrthoDB" id="2456664at2"/>
<evidence type="ECO:0000256" key="1">
    <source>
        <dbReference type="SAM" id="Phobius"/>
    </source>
</evidence>
<keyword evidence="1" id="KW-0472">Membrane</keyword>